<gene>
    <name evidence="2" type="ORF">AMOR_46600</name>
</gene>
<dbReference type="RefSeq" id="WP_248354694.1">
    <property type="nucleotide sequence ID" value="NZ_AP025591.1"/>
</dbReference>
<dbReference type="EMBL" id="AP025591">
    <property type="protein sequence ID" value="BDG05664.1"/>
    <property type="molecule type" value="Genomic_DNA"/>
</dbReference>
<protein>
    <submittedName>
        <fullName evidence="2">Uncharacterized protein</fullName>
    </submittedName>
</protein>
<evidence type="ECO:0000313" key="3">
    <source>
        <dbReference type="Proteomes" id="UP001162891"/>
    </source>
</evidence>
<feature type="compositionally biased region" description="Polar residues" evidence="1">
    <location>
        <begin position="1"/>
        <end position="14"/>
    </location>
</feature>
<evidence type="ECO:0000313" key="2">
    <source>
        <dbReference type="EMBL" id="BDG05664.1"/>
    </source>
</evidence>
<dbReference type="Proteomes" id="UP001162891">
    <property type="component" value="Chromosome"/>
</dbReference>
<organism evidence="2 3">
    <name type="scientific">Anaeromyxobacter oryzae</name>
    <dbReference type="NCBI Taxonomy" id="2918170"/>
    <lineage>
        <taxon>Bacteria</taxon>
        <taxon>Pseudomonadati</taxon>
        <taxon>Myxococcota</taxon>
        <taxon>Myxococcia</taxon>
        <taxon>Myxococcales</taxon>
        <taxon>Cystobacterineae</taxon>
        <taxon>Anaeromyxobacteraceae</taxon>
        <taxon>Anaeromyxobacter</taxon>
    </lineage>
</organism>
<feature type="region of interest" description="Disordered" evidence="1">
    <location>
        <begin position="1"/>
        <end position="63"/>
    </location>
</feature>
<evidence type="ECO:0000256" key="1">
    <source>
        <dbReference type="SAM" id="MobiDB-lite"/>
    </source>
</evidence>
<accession>A0ABN6MXH5</accession>
<keyword evidence="3" id="KW-1185">Reference proteome</keyword>
<sequence length="63" mass="6489">MKTIEPQPNDTPETASGLDSPAQPTRPAYEPPRIVKKRSVSRATLFSGSGAGPDPRGGLVGSG</sequence>
<reference evidence="3" key="1">
    <citation type="journal article" date="2022" name="Int. J. Syst. Evol. Microbiol.">
        <title>Anaeromyxobacter oryzae sp. nov., Anaeromyxobacter diazotrophicus sp. nov. and Anaeromyxobacter paludicola sp. nov., isolated from paddy soils.</title>
        <authorList>
            <person name="Itoh H."/>
            <person name="Xu Z."/>
            <person name="Mise K."/>
            <person name="Masuda Y."/>
            <person name="Ushijima N."/>
            <person name="Hayakawa C."/>
            <person name="Shiratori Y."/>
            <person name="Senoo K."/>
        </authorList>
    </citation>
    <scope>NUCLEOTIDE SEQUENCE [LARGE SCALE GENOMIC DNA]</scope>
    <source>
        <strain evidence="3">Red232</strain>
    </source>
</reference>
<name>A0ABN6MXH5_9BACT</name>
<proteinExistence type="predicted"/>